<accession>A0AAW2BS43</accession>
<evidence type="ECO:0000313" key="3">
    <source>
        <dbReference type="Proteomes" id="UP001459277"/>
    </source>
</evidence>
<dbReference type="AlphaFoldDB" id="A0AAW2BS43"/>
<dbReference type="EMBL" id="JAZDWU010000010">
    <property type="protein sequence ID" value="KAK9988865.1"/>
    <property type="molecule type" value="Genomic_DNA"/>
</dbReference>
<dbReference type="Proteomes" id="UP001459277">
    <property type="component" value="Unassembled WGS sequence"/>
</dbReference>
<proteinExistence type="predicted"/>
<name>A0AAW2BS43_9ROSI</name>
<feature type="region of interest" description="Disordered" evidence="1">
    <location>
        <begin position="42"/>
        <end position="62"/>
    </location>
</feature>
<gene>
    <name evidence="2" type="ORF">SO802_029104</name>
</gene>
<protein>
    <submittedName>
        <fullName evidence="2">Uncharacterized protein</fullName>
    </submittedName>
</protein>
<dbReference type="PANTHER" id="PTHR37241:SF1">
    <property type="entry name" value="NEUROFILAMENT HEAVY PROTEIN"/>
    <property type="match status" value="1"/>
</dbReference>
<comment type="caution">
    <text evidence="2">The sequence shown here is derived from an EMBL/GenBank/DDBJ whole genome shotgun (WGS) entry which is preliminary data.</text>
</comment>
<organism evidence="2 3">
    <name type="scientific">Lithocarpus litseifolius</name>
    <dbReference type="NCBI Taxonomy" id="425828"/>
    <lineage>
        <taxon>Eukaryota</taxon>
        <taxon>Viridiplantae</taxon>
        <taxon>Streptophyta</taxon>
        <taxon>Embryophyta</taxon>
        <taxon>Tracheophyta</taxon>
        <taxon>Spermatophyta</taxon>
        <taxon>Magnoliopsida</taxon>
        <taxon>eudicotyledons</taxon>
        <taxon>Gunneridae</taxon>
        <taxon>Pentapetalae</taxon>
        <taxon>rosids</taxon>
        <taxon>fabids</taxon>
        <taxon>Fagales</taxon>
        <taxon>Fagaceae</taxon>
        <taxon>Lithocarpus</taxon>
    </lineage>
</organism>
<evidence type="ECO:0000256" key="1">
    <source>
        <dbReference type="SAM" id="MobiDB-lite"/>
    </source>
</evidence>
<evidence type="ECO:0000313" key="2">
    <source>
        <dbReference type="EMBL" id="KAK9988865.1"/>
    </source>
</evidence>
<dbReference type="PANTHER" id="PTHR37241">
    <property type="entry name" value="NEUROFILAMENT HEAVY PROTEIN"/>
    <property type="match status" value="1"/>
</dbReference>
<keyword evidence="3" id="KW-1185">Reference proteome</keyword>
<reference evidence="2 3" key="1">
    <citation type="submission" date="2024-01" db="EMBL/GenBank/DDBJ databases">
        <title>A telomere-to-telomere, gap-free genome of sweet tea (Lithocarpus litseifolius).</title>
        <authorList>
            <person name="Zhou J."/>
        </authorList>
    </citation>
    <scope>NUCLEOTIDE SEQUENCE [LARGE SCALE GENOMIC DNA]</scope>
    <source>
        <strain evidence="2">Zhou-2022a</strain>
        <tissue evidence="2">Leaf</tissue>
    </source>
</reference>
<feature type="compositionally biased region" description="Basic and acidic residues" evidence="1">
    <location>
        <begin position="50"/>
        <end position="62"/>
    </location>
</feature>
<sequence length="100" mass="11184">MALVFDSPKKAVKAKISARLNVPVRAICSAMKKLAITSGKTQILGHNKPLPRDASRKPLRGQEAKSRVFISLHSHNRKVQEAKSSRILWRKKNEIDTTLS</sequence>